<name>A0A9P4SIH2_9PEZI</name>
<evidence type="ECO:0000313" key="3">
    <source>
        <dbReference type="Proteomes" id="UP000799429"/>
    </source>
</evidence>
<reference evidence="2" key="1">
    <citation type="journal article" date="2020" name="Stud. Mycol.">
        <title>101 Dothideomycetes genomes: a test case for predicting lifestyles and emergence of pathogens.</title>
        <authorList>
            <person name="Haridas S."/>
            <person name="Albert R."/>
            <person name="Binder M."/>
            <person name="Bloem J."/>
            <person name="Labutti K."/>
            <person name="Salamov A."/>
            <person name="Andreopoulos B."/>
            <person name="Baker S."/>
            <person name="Barry K."/>
            <person name="Bills G."/>
            <person name="Bluhm B."/>
            <person name="Cannon C."/>
            <person name="Castanera R."/>
            <person name="Culley D."/>
            <person name="Daum C."/>
            <person name="Ezra D."/>
            <person name="Gonzalez J."/>
            <person name="Henrissat B."/>
            <person name="Kuo A."/>
            <person name="Liang C."/>
            <person name="Lipzen A."/>
            <person name="Lutzoni F."/>
            <person name="Magnuson J."/>
            <person name="Mondo S."/>
            <person name="Nolan M."/>
            <person name="Ohm R."/>
            <person name="Pangilinan J."/>
            <person name="Park H.-J."/>
            <person name="Ramirez L."/>
            <person name="Alfaro M."/>
            <person name="Sun H."/>
            <person name="Tritt A."/>
            <person name="Yoshinaga Y."/>
            <person name="Zwiers L.-H."/>
            <person name="Turgeon B."/>
            <person name="Goodwin S."/>
            <person name="Spatafora J."/>
            <person name="Crous P."/>
            <person name="Grigoriev I."/>
        </authorList>
    </citation>
    <scope>NUCLEOTIDE SEQUENCE</scope>
    <source>
        <strain evidence="2">CBS 101060</strain>
    </source>
</reference>
<comment type="caution">
    <text evidence="2">The sequence shown here is derived from an EMBL/GenBank/DDBJ whole genome shotgun (WGS) entry which is preliminary data.</text>
</comment>
<dbReference type="EMBL" id="MU006089">
    <property type="protein sequence ID" value="KAF2843571.1"/>
    <property type="molecule type" value="Genomic_DNA"/>
</dbReference>
<dbReference type="AlphaFoldDB" id="A0A9P4SIH2"/>
<feature type="transmembrane region" description="Helical" evidence="1">
    <location>
        <begin position="6"/>
        <end position="25"/>
    </location>
</feature>
<proteinExistence type="predicted"/>
<accession>A0A9P4SIH2</accession>
<keyword evidence="1" id="KW-0812">Transmembrane</keyword>
<gene>
    <name evidence="2" type="ORF">M501DRAFT_994546</name>
</gene>
<organism evidence="2 3">
    <name type="scientific">Patellaria atrata CBS 101060</name>
    <dbReference type="NCBI Taxonomy" id="1346257"/>
    <lineage>
        <taxon>Eukaryota</taxon>
        <taxon>Fungi</taxon>
        <taxon>Dikarya</taxon>
        <taxon>Ascomycota</taxon>
        <taxon>Pezizomycotina</taxon>
        <taxon>Dothideomycetes</taxon>
        <taxon>Dothideomycetes incertae sedis</taxon>
        <taxon>Patellariales</taxon>
        <taxon>Patellariaceae</taxon>
        <taxon>Patellaria</taxon>
    </lineage>
</organism>
<keyword evidence="1" id="KW-1133">Transmembrane helix</keyword>
<keyword evidence="3" id="KW-1185">Reference proteome</keyword>
<sequence>MTSFLPFYPFLKVINLLLLFFPFSSSTTHLRMHLRVASSAPTLLLQEKNASNCR</sequence>
<keyword evidence="1" id="KW-0472">Membrane</keyword>
<dbReference type="Proteomes" id="UP000799429">
    <property type="component" value="Unassembled WGS sequence"/>
</dbReference>
<evidence type="ECO:0000256" key="1">
    <source>
        <dbReference type="SAM" id="Phobius"/>
    </source>
</evidence>
<evidence type="ECO:0000313" key="2">
    <source>
        <dbReference type="EMBL" id="KAF2843571.1"/>
    </source>
</evidence>
<protein>
    <submittedName>
        <fullName evidence="2">Uncharacterized protein</fullName>
    </submittedName>
</protein>